<proteinExistence type="predicted"/>
<accession>A0A8S5N7N9</accession>
<evidence type="ECO:0000313" key="1">
    <source>
        <dbReference type="EMBL" id="DAD90256.1"/>
    </source>
</evidence>
<organism evidence="1">
    <name type="scientific">Myoviridae sp. ct8ME27</name>
    <dbReference type="NCBI Taxonomy" id="2826622"/>
    <lineage>
        <taxon>Viruses</taxon>
        <taxon>Duplodnaviria</taxon>
        <taxon>Heunggongvirae</taxon>
        <taxon>Uroviricota</taxon>
        <taxon>Caudoviricetes</taxon>
    </lineage>
</organism>
<reference evidence="1" key="1">
    <citation type="journal article" date="2021" name="Proc. Natl. Acad. Sci. U.S.A.">
        <title>A Catalog of Tens of Thousands of Viruses from Human Metagenomes Reveals Hidden Associations with Chronic Diseases.</title>
        <authorList>
            <person name="Tisza M.J."/>
            <person name="Buck C.B."/>
        </authorList>
    </citation>
    <scope>NUCLEOTIDE SEQUENCE</scope>
    <source>
        <strain evidence="1">Ct8ME27</strain>
    </source>
</reference>
<sequence length="279" mass="29967">MITFYKKTQSQYDALSTYENDGIYFITDSKVIYLNGVRYGSNVSVVTEWPTTGLVGILYVHATTEEMRVFKDNGWVTVQSPKTLTLSASSTDNQIPTAKAVFNYVADAIAASDMGIGGRLHPAVQSIAELKAITTMKDKDMILVEDKGNIYRFDSQSTDQSDDDNVVAPTSGTGRWIKMITQITYTGGDGVTIENNVVSLNVNSSIFEFSNGALSIKADVFNTKMDKITNAVENNVATFNGEGNVKDSGKAIGGATLSATPNANTIATEAAVADALSFK</sequence>
<dbReference type="EMBL" id="BK015080">
    <property type="protein sequence ID" value="DAD90256.1"/>
    <property type="molecule type" value="Genomic_DNA"/>
</dbReference>
<name>A0A8S5N7N9_9CAUD</name>
<protein>
    <submittedName>
        <fullName evidence="1">Uncharacterized protein</fullName>
    </submittedName>
</protein>